<comment type="subcellular location">
    <subcellularLocation>
        <location evidence="7">Cell membrane</location>
        <topology evidence="7">Single-pass membrane protein</topology>
    </subcellularLocation>
</comment>
<feature type="transmembrane region" description="Helical" evidence="7">
    <location>
        <begin position="78"/>
        <end position="97"/>
    </location>
</feature>
<keyword evidence="2 7" id="KW-0812">Transmembrane</keyword>
<keyword evidence="6 7" id="KW-0961">Cell wall biogenesis/degradation</keyword>
<evidence type="ECO:0000256" key="8">
    <source>
        <dbReference type="SAM" id="MobiDB-lite"/>
    </source>
</evidence>
<dbReference type="RefSeq" id="WP_249296113.1">
    <property type="nucleotide sequence ID" value="NZ_JACRSV010000004.1"/>
</dbReference>
<gene>
    <name evidence="7 9" type="primary">mltG</name>
    <name evidence="9" type="ORF">H8710_12185</name>
</gene>
<keyword evidence="1 7" id="KW-1003">Cell membrane</keyword>
<comment type="caution">
    <text evidence="9">The sequence shown here is derived from an EMBL/GenBank/DDBJ whole genome shotgun (WGS) entry which is preliminary data.</text>
</comment>
<evidence type="ECO:0000313" key="10">
    <source>
        <dbReference type="Proteomes" id="UP000610760"/>
    </source>
</evidence>
<dbReference type="Pfam" id="PF02618">
    <property type="entry name" value="YceG"/>
    <property type="match status" value="1"/>
</dbReference>
<proteinExistence type="inferred from homology"/>
<comment type="similarity">
    <text evidence="7">Belongs to the transglycosylase MltG family.</text>
</comment>
<keyword evidence="10" id="KW-1185">Reference proteome</keyword>
<name>A0A926E748_9FIRM</name>
<reference evidence="9" key="1">
    <citation type="submission" date="2020-08" db="EMBL/GenBank/DDBJ databases">
        <title>Genome public.</title>
        <authorList>
            <person name="Liu C."/>
            <person name="Sun Q."/>
        </authorList>
    </citation>
    <scope>NUCLEOTIDE SEQUENCE</scope>
    <source>
        <strain evidence="9">NSJ-33</strain>
    </source>
</reference>
<accession>A0A926E748</accession>
<protein>
    <recommendedName>
        <fullName evidence="7">Endolytic murein transglycosylase</fullName>
        <ecNumber evidence="7">4.2.2.29</ecNumber>
    </recommendedName>
    <alternativeName>
        <fullName evidence="7">Peptidoglycan lytic transglycosylase</fullName>
    </alternativeName>
    <alternativeName>
        <fullName evidence="7">Peptidoglycan polymerization terminase</fullName>
    </alternativeName>
</protein>
<dbReference type="Gene3D" id="3.30.1490.480">
    <property type="entry name" value="Endolytic murein transglycosylase"/>
    <property type="match status" value="2"/>
</dbReference>
<sequence>MDEKNKEGMEPGMEDAGTFPLYDSDEQFDGPQEHLEQTVPFDSQKAKEQRETGAYAVGTFGDEPPRRKRKKVRRKGKIYSIVYILVVLAVCAVISYFCISAINDVLAVTKPDKAIEIVIPEGATTKEISNILHDEGLIKYPWIFEKISGYENYDGKYAEGEHVLNTNMGYTIMMRTMQKSNQRETVTVTIPEGLPLNKVARILSENGVCEAADFMSKVNSTDFGFDFEQQIPDDSKIFYKMEGYLFPDTYEFYKGDTPLNVIRKMLVNFDSKISTDVKDLMTKQGMDLHELLTIASIVQAEAPNVEEMKKVASVYLNRLNDPATFPRLDADPTRDYATEQILGNQGSQEIADAYNTYVGNGLPPGPINNPGLHAIMAVLQPEDTPYYFFCTDLRTGEFYYAETLEEHNQNVQKAGLRQNAR</sequence>
<evidence type="ECO:0000256" key="2">
    <source>
        <dbReference type="ARBA" id="ARBA00022692"/>
    </source>
</evidence>
<comment type="function">
    <text evidence="7">Functions as a peptidoglycan terminase that cleaves nascent peptidoglycan strands endolytically to terminate their elongation.</text>
</comment>
<comment type="catalytic activity">
    <reaction evidence="7">
        <text>a peptidoglycan chain = a peptidoglycan chain with N-acetyl-1,6-anhydromuramyl-[peptide] at the reducing end + a peptidoglycan chain with N-acetylglucosamine at the non-reducing end.</text>
        <dbReference type="EC" id="4.2.2.29"/>
    </reaction>
</comment>
<evidence type="ECO:0000256" key="4">
    <source>
        <dbReference type="ARBA" id="ARBA00023136"/>
    </source>
</evidence>
<evidence type="ECO:0000256" key="1">
    <source>
        <dbReference type="ARBA" id="ARBA00022475"/>
    </source>
</evidence>
<dbReference type="EC" id="4.2.2.29" evidence="7"/>
<dbReference type="AlphaFoldDB" id="A0A926E748"/>
<dbReference type="PANTHER" id="PTHR30518">
    <property type="entry name" value="ENDOLYTIC MUREIN TRANSGLYCOSYLASE"/>
    <property type="match status" value="1"/>
</dbReference>
<keyword evidence="3 7" id="KW-1133">Transmembrane helix</keyword>
<dbReference type="HAMAP" id="MF_02065">
    <property type="entry name" value="MltG"/>
    <property type="match status" value="1"/>
</dbReference>
<keyword evidence="4 7" id="KW-0472">Membrane</keyword>
<organism evidence="9 10">
    <name type="scientific">Fumia xinanensis</name>
    <dbReference type="NCBI Taxonomy" id="2763659"/>
    <lineage>
        <taxon>Bacteria</taxon>
        <taxon>Bacillati</taxon>
        <taxon>Bacillota</taxon>
        <taxon>Clostridia</taxon>
        <taxon>Eubacteriales</taxon>
        <taxon>Oscillospiraceae</taxon>
        <taxon>Fumia</taxon>
    </lineage>
</organism>
<feature type="site" description="Important for catalytic activity" evidence="7">
    <location>
        <position position="301"/>
    </location>
</feature>
<evidence type="ECO:0000313" key="9">
    <source>
        <dbReference type="EMBL" id="MBC8560823.1"/>
    </source>
</evidence>
<evidence type="ECO:0000256" key="7">
    <source>
        <dbReference type="HAMAP-Rule" id="MF_02065"/>
    </source>
</evidence>
<evidence type="ECO:0000256" key="5">
    <source>
        <dbReference type="ARBA" id="ARBA00023239"/>
    </source>
</evidence>
<dbReference type="Proteomes" id="UP000610760">
    <property type="component" value="Unassembled WGS sequence"/>
</dbReference>
<dbReference type="GO" id="GO:0071555">
    <property type="term" value="P:cell wall organization"/>
    <property type="evidence" value="ECO:0007669"/>
    <property type="project" value="UniProtKB-KW"/>
</dbReference>
<evidence type="ECO:0000256" key="6">
    <source>
        <dbReference type="ARBA" id="ARBA00023316"/>
    </source>
</evidence>
<dbReference type="EMBL" id="JACRSV010000004">
    <property type="protein sequence ID" value="MBC8560823.1"/>
    <property type="molecule type" value="Genomic_DNA"/>
</dbReference>
<dbReference type="NCBIfam" id="TIGR00247">
    <property type="entry name" value="endolytic transglycosylase MltG"/>
    <property type="match status" value="1"/>
</dbReference>
<keyword evidence="5 7" id="KW-0456">Lyase</keyword>
<dbReference type="GO" id="GO:0005886">
    <property type="term" value="C:plasma membrane"/>
    <property type="evidence" value="ECO:0007669"/>
    <property type="project" value="UniProtKB-SubCell"/>
</dbReference>
<dbReference type="GO" id="GO:0008932">
    <property type="term" value="F:lytic endotransglycosylase activity"/>
    <property type="evidence" value="ECO:0007669"/>
    <property type="project" value="UniProtKB-UniRule"/>
</dbReference>
<dbReference type="InterPro" id="IPR003770">
    <property type="entry name" value="MLTG-like"/>
</dbReference>
<dbReference type="PANTHER" id="PTHR30518:SF2">
    <property type="entry name" value="ENDOLYTIC MUREIN TRANSGLYCOSYLASE"/>
    <property type="match status" value="1"/>
</dbReference>
<dbReference type="GO" id="GO:0009252">
    <property type="term" value="P:peptidoglycan biosynthetic process"/>
    <property type="evidence" value="ECO:0007669"/>
    <property type="project" value="UniProtKB-UniRule"/>
</dbReference>
<feature type="region of interest" description="Disordered" evidence="8">
    <location>
        <begin position="1"/>
        <end position="49"/>
    </location>
</feature>
<evidence type="ECO:0000256" key="3">
    <source>
        <dbReference type="ARBA" id="ARBA00022989"/>
    </source>
</evidence>